<keyword evidence="2" id="KW-1185">Reference proteome</keyword>
<protein>
    <recommendedName>
        <fullName evidence="3">Phage integrase family protein</fullName>
    </recommendedName>
</protein>
<organism evidence="1 2">
    <name type="scientific">Halorientalis persicus</name>
    <dbReference type="NCBI Taxonomy" id="1367881"/>
    <lineage>
        <taxon>Archaea</taxon>
        <taxon>Methanobacteriati</taxon>
        <taxon>Methanobacteriota</taxon>
        <taxon>Stenosarchaea group</taxon>
        <taxon>Halobacteria</taxon>
        <taxon>Halobacteriales</taxon>
        <taxon>Haloarculaceae</taxon>
        <taxon>Halorientalis</taxon>
    </lineage>
</organism>
<dbReference type="AlphaFoldDB" id="A0A1H8RXR1"/>
<dbReference type="Proteomes" id="UP000198775">
    <property type="component" value="Unassembled WGS sequence"/>
</dbReference>
<evidence type="ECO:0008006" key="3">
    <source>
        <dbReference type="Google" id="ProtNLM"/>
    </source>
</evidence>
<evidence type="ECO:0000313" key="2">
    <source>
        <dbReference type="Proteomes" id="UP000198775"/>
    </source>
</evidence>
<name>A0A1H8RXR1_9EURY</name>
<dbReference type="RefSeq" id="WP_244515029.1">
    <property type="nucleotide sequence ID" value="NZ_FOCX01000017.1"/>
</dbReference>
<proteinExistence type="predicted"/>
<gene>
    <name evidence="1" type="ORF">SAMN05216388_101774</name>
</gene>
<sequence>MVNVKKDVRRTAFLTLLLADLFADGLGLMDFKVHMGWSTLDTVLTYADEDYERTASSVRHALG</sequence>
<dbReference type="EMBL" id="FOCX01000017">
    <property type="protein sequence ID" value="SEO71160.1"/>
    <property type="molecule type" value="Genomic_DNA"/>
</dbReference>
<reference evidence="2" key="1">
    <citation type="submission" date="2016-10" db="EMBL/GenBank/DDBJ databases">
        <authorList>
            <person name="Varghese N."/>
            <person name="Submissions S."/>
        </authorList>
    </citation>
    <scope>NUCLEOTIDE SEQUENCE [LARGE SCALE GENOMIC DNA]</scope>
    <source>
        <strain evidence="2">IBRC-M 10043</strain>
    </source>
</reference>
<evidence type="ECO:0000313" key="1">
    <source>
        <dbReference type="EMBL" id="SEO71160.1"/>
    </source>
</evidence>
<accession>A0A1H8RXR1</accession>